<dbReference type="InterPro" id="IPR004761">
    <property type="entry name" value="Spore_GerAB"/>
</dbReference>
<feature type="transmembrane region" description="Helical" evidence="8">
    <location>
        <begin position="212"/>
        <end position="235"/>
    </location>
</feature>
<feature type="transmembrane region" description="Helical" evidence="8">
    <location>
        <begin position="7"/>
        <end position="30"/>
    </location>
</feature>
<evidence type="ECO:0000256" key="4">
    <source>
        <dbReference type="ARBA" id="ARBA00022544"/>
    </source>
</evidence>
<feature type="transmembrane region" description="Helical" evidence="8">
    <location>
        <begin position="78"/>
        <end position="100"/>
    </location>
</feature>
<evidence type="ECO:0000256" key="7">
    <source>
        <dbReference type="ARBA" id="ARBA00023136"/>
    </source>
</evidence>
<evidence type="ECO:0000313" key="10">
    <source>
        <dbReference type="Proteomes" id="UP000215137"/>
    </source>
</evidence>
<organism evidence="9 10">
    <name type="scientific">Cytobacillus kochii</name>
    <dbReference type="NCBI Taxonomy" id="859143"/>
    <lineage>
        <taxon>Bacteria</taxon>
        <taxon>Bacillati</taxon>
        <taxon>Bacillota</taxon>
        <taxon>Bacilli</taxon>
        <taxon>Bacillales</taxon>
        <taxon>Bacillaceae</taxon>
        <taxon>Cytobacillus</taxon>
    </lineage>
</organism>
<name>A0A248TFJ8_9BACI</name>
<comment type="similarity">
    <text evidence="2">Belongs to the amino acid-polyamine-organocation (APC) superfamily. Spore germination protein (SGP) (TC 2.A.3.9) family.</text>
</comment>
<protein>
    <submittedName>
        <fullName evidence="9">Spore gernimation protein GerXB</fullName>
    </submittedName>
</protein>
<evidence type="ECO:0000256" key="2">
    <source>
        <dbReference type="ARBA" id="ARBA00007998"/>
    </source>
</evidence>
<feature type="transmembrane region" description="Helical" evidence="8">
    <location>
        <begin position="138"/>
        <end position="160"/>
    </location>
</feature>
<gene>
    <name evidence="9" type="ORF">CKF48_06005</name>
</gene>
<dbReference type="PANTHER" id="PTHR34975:SF2">
    <property type="entry name" value="SPORE GERMINATION PROTEIN A2"/>
    <property type="match status" value="1"/>
</dbReference>
<feature type="transmembrane region" description="Helical" evidence="8">
    <location>
        <begin position="180"/>
        <end position="200"/>
    </location>
</feature>
<dbReference type="OrthoDB" id="2381188at2"/>
<feature type="transmembrane region" description="Helical" evidence="8">
    <location>
        <begin position="267"/>
        <end position="287"/>
    </location>
</feature>
<dbReference type="KEGG" id="bko:CKF48_06005"/>
<feature type="transmembrane region" description="Helical" evidence="8">
    <location>
        <begin position="106"/>
        <end position="131"/>
    </location>
</feature>
<feature type="transmembrane region" description="Helical" evidence="8">
    <location>
        <begin position="329"/>
        <end position="352"/>
    </location>
</feature>
<feature type="transmembrane region" description="Helical" evidence="8">
    <location>
        <begin position="299"/>
        <end position="317"/>
    </location>
</feature>
<evidence type="ECO:0000256" key="6">
    <source>
        <dbReference type="ARBA" id="ARBA00022989"/>
    </source>
</evidence>
<dbReference type="Proteomes" id="UP000215137">
    <property type="component" value="Chromosome"/>
</dbReference>
<dbReference type="GO" id="GO:0009847">
    <property type="term" value="P:spore germination"/>
    <property type="evidence" value="ECO:0007669"/>
    <property type="project" value="InterPro"/>
</dbReference>
<evidence type="ECO:0000256" key="8">
    <source>
        <dbReference type="SAM" id="Phobius"/>
    </source>
</evidence>
<keyword evidence="10" id="KW-1185">Reference proteome</keyword>
<sequence length="366" mass="41694">MKFSRLQLAFVIILFIGISNHVLILPHLLGLAKRDAWLSVLIAYGIMFVWIFLYKIILSKNQAGEHTFLWMKKRVGTFLSYSIMSLFLLYFSVAGIVSFFDLIQSVHIFFLPFTPIWIVALPFILLCVWAASSGIKTIIYTSTILLPIVWGLGMFVAIATLEEKDYSYLLPLFADKDASVIEGVIIVLGGSVDLLIFFIIHHYFEKKIPYWYLMLLLTVLTMLIMGPTIGSLTSFGPSMAANMRFPAFEQWRLVSIGDLISHVDALAVFQLLSGVTIRVSLCLFLIPEIIHIQKKWWKVILITLTALILYGIVSLQTSDILVFHIIKYYFYKVALCFGVVMTIILLFVSYLPSRKGEKEYDRGKSI</sequence>
<dbReference type="EMBL" id="CP022983">
    <property type="protein sequence ID" value="ASV66919.1"/>
    <property type="molecule type" value="Genomic_DNA"/>
</dbReference>
<dbReference type="NCBIfam" id="TIGR00912">
    <property type="entry name" value="2A0309"/>
    <property type="match status" value="1"/>
</dbReference>
<feature type="transmembrane region" description="Helical" evidence="8">
    <location>
        <begin position="36"/>
        <end position="57"/>
    </location>
</feature>
<dbReference type="PANTHER" id="PTHR34975">
    <property type="entry name" value="SPORE GERMINATION PROTEIN A2"/>
    <property type="match status" value="1"/>
</dbReference>
<dbReference type="Pfam" id="PF03845">
    <property type="entry name" value="Spore_permease"/>
    <property type="match status" value="1"/>
</dbReference>
<dbReference type="RefSeq" id="WP_095370494.1">
    <property type="nucleotide sequence ID" value="NZ_CP022983.1"/>
</dbReference>
<reference evidence="9 10" key="1">
    <citation type="submission" date="2017-08" db="EMBL/GenBank/DDBJ databases">
        <title>Complete Genome Sequence of Bacillus kochii Oregon-R-modENCODE STRAIN BDGP4, isolated from Drosophila melanogaster gut.</title>
        <authorList>
            <person name="Wan K.H."/>
            <person name="Yu C."/>
            <person name="Park S."/>
            <person name="Hammonds A.S."/>
            <person name="Booth B.W."/>
            <person name="Celniker S.E."/>
        </authorList>
    </citation>
    <scope>NUCLEOTIDE SEQUENCE [LARGE SCALE GENOMIC DNA]</scope>
    <source>
        <strain evidence="9 10">BDGP4</strain>
    </source>
</reference>
<evidence type="ECO:0000256" key="1">
    <source>
        <dbReference type="ARBA" id="ARBA00004141"/>
    </source>
</evidence>
<keyword evidence="4" id="KW-0309">Germination</keyword>
<proteinExistence type="inferred from homology"/>
<keyword evidence="3" id="KW-0813">Transport</keyword>
<dbReference type="GO" id="GO:0016020">
    <property type="term" value="C:membrane"/>
    <property type="evidence" value="ECO:0007669"/>
    <property type="project" value="UniProtKB-SubCell"/>
</dbReference>
<keyword evidence="6 8" id="KW-1133">Transmembrane helix</keyword>
<dbReference type="AlphaFoldDB" id="A0A248TFJ8"/>
<keyword evidence="5 8" id="KW-0812">Transmembrane</keyword>
<evidence type="ECO:0000313" key="9">
    <source>
        <dbReference type="EMBL" id="ASV66919.1"/>
    </source>
</evidence>
<comment type="subcellular location">
    <subcellularLocation>
        <location evidence="1">Membrane</location>
        <topology evidence="1">Multi-pass membrane protein</topology>
    </subcellularLocation>
</comment>
<keyword evidence="7 8" id="KW-0472">Membrane</keyword>
<evidence type="ECO:0000256" key="5">
    <source>
        <dbReference type="ARBA" id="ARBA00022692"/>
    </source>
</evidence>
<accession>A0A248TFJ8</accession>
<evidence type="ECO:0000256" key="3">
    <source>
        <dbReference type="ARBA" id="ARBA00022448"/>
    </source>
</evidence>